<evidence type="ECO:0000313" key="2">
    <source>
        <dbReference type="EMBL" id="GGN41285.1"/>
    </source>
</evidence>
<dbReference type="EMBL" id="BMML01000033">
    <property type="protein sequence ID" value="GGN41285.1"/>
    <property type="molecule type" value="Genomic_DNA"/>
</dbReference>
<sequence length="82" mass="9171">MKLPFPWMNRPEATANTSVPQSPNLRSAENDLQRLRGRLRTVAEFIHDPAIDFAARHALAQRLGLPMPTPTPAARQTKEATQ</sequence>
<name>A0A917XMG9_9ACTN</name>
<reference evidence="2" key="1">
    <citation type="journal article" date="2014" name="Int. J. Syst. Evol. Microbiol.">
        <title>Complete genome sequence of Corynebacterium casei LMG S-19264T (=DSM 44701T), isolated from a smear-ripened cheese.</title>
        <authorList>
            <consortium name="US DOE Joint Genome Institute (JGI-PGF)"/>
            <person name="Walter F."/>
            <person name="Albersmeier A."/>
            <person name="Kalinowski J."/>
            <person name="Ruckert C."/>
        </authorList>
    </citation>
    <scope>NUCLEOTIDE SEQUENCE</scope>
    <source>
        <strain evidence="2">CGMCC 4.7110</strain>
    </source>
</reference>
<gene>
    <name evidence="2" type="ORF">GCM10011578_089430</name>
</gene>
<comment type="caution">
    <text evidence="2">The sequence shown here is derived from an EMBL/GenBank/DDBJ whole genome shotgun (WGS) entry which is preliminary data.</text>
</comment>
<evidence type="ECO:0000313" key="3">
    <source>
        <dbReference type="Proteomes" id="UP000653411"/>
    </source>
</evidence>
<proteinExistence type="predicted"/>
<reference evidence="2" key="2">
    <citation type="submission" date="2020-09" db="EMBL/GenBank/DDBJ databases">
        <authorList>
            <person name="Sun Q."/>
            <person name="Zhou Y."/>
        </authorList>
    </citation>
    <scope>NUCLEOTIDE SEQUENCE</scope>
    <source>
        <strain evidence="2">CGMCC 4.7110</strain>
    </source>
</reference>
<organism evidence="2 3">
    <name type="scientific">Streptomyces fuscichromogenes</name>
    <dbReference type="NCBI Taxonomy" id="1324013"/>
    <lineage>
        <taxon>Bacteria</taxon>
        <taxon>Bacillati</taxon>
        <taxon>Actinomycetota</taxon>
        <taxon>Actinomycetes</taxon>
        <taxon>Kitasatosporales</taxon>
        <taxon>Streptomycetaceae</taxon>
        <taxon>Streptomyces</taxon>
    </lineage>
</organism>
<evidence type="ECO:0000256" key="1">
    <source>
        <dbReference type="SAM" id="MobiDB-lite"/>
    </source>
</evidence>
<dbReference type="Proteomes" id="UP000653411">
    <property type="component" value="Unassembled WGS sequence"/>
</dbReference>
<protein>
    <submittedName>
        <fullName evidence="2">Uncharacterized protein</fullName>
    </submittedName>
</protein>
<feature type="compositionally biased region" description="Polar residues" evidence="1">
    <location>
        <begin position="14"/>
        <end position="27"/>
    </location>
</feature>
<accession>A0A917XMG9</accession>
<keyword evidence="3" id="KW-1185">Reference proteome</keyword>
<feature type="region of interest" description="Disordered" evidence="1">
    <location>
        <begin position="1"/>
        <end position="29"/>
    </location>
</feature>
<dbReference type="AlphaFoldDB" id="A0A917XMG9"/>